<evidence type="ECO:0000256" key="7">
    <source>
        <dbReference type="ARBA" id="ARBA00022679"/>
    </source>
</evidence>
<dbReference type="GO" id="GO:0005634">
    <property type="term" value="C:nucleus"/>
    <property type="evidence" value="ECO:0007669"/>
    <property type="project" value="UniProtKB-SubCell"/>
</dbReference>
<comment type="catalytic activity">
    <reaction evidence="11">
        <text>N-terminal L-seryl-[histone H4] + acetyl-CoA = N-terminal N(alpha)-acetyl-L-seryl-[histone H4] + CoA + H(+)</text>
        <dbReference type="Rhea" id="RHEA:50596"/>
        <dbReference type="Rhea" id="RHEA-COMP:12740"/>
        <dbReference type="Rhea" id="RHEA-COMP:12743"/>
        <dbReference type="ChEBI" id="CHEBI:15378"/>
        <dbReference type="ChEBI" id="CHEBI:57287"/>
        <dbReference type="ChEBI" id="CHEBI:57288"/>
        <dbReference type="ChEBI" id="CHEBI:64738"/>
        <dbReference type="ChEBI" id="CHEBI:83690"/>
        <dbReference type="EC" id="2.3.1.257"/>
    </reaction>
</comment>
<evidence type="ECO:0000256" key="5">
    <source>
        <dbReference type="ARBA" id="ARBA00015043"/>
    </source>
</evidence>
<keyword evidence="6" id="KW-0963">Cytoplasm</keyword>
<dbReference type="EMBL" id="CAXLJL010000134">
    <property type="protein sequence ID" value="CAL5132741.1"/>
    <property type="molecule type" value="Genomic_DNA"/>
</dbReference>
<comment type="subcellular location">
    <subcellularLocation>
        <location evidence="2">Cytoplasm</location>
    </subcellularLocation>
    <subcellularLocation>
        <location evidence="1">Nucleus</location>
    </subcellularLocation>
</comment>
<dbReference type="Pfam" id="PF00583">
    <property type="entry name" value="Acetyltransf_1"/>
    <property type="match status" value="1"/>
</dbReference>
<dbReference type="Gene3D" id="3.40.630.30">
    <property type="match status" value="1"/>
</dbReference>
<name>A0AAV2T7D3_CALDB</name>
<evidence type="ECO:0000256" key="3">
    <source>
        <dbReference type="ARBA" id="ARBA00008870"/>
    </source>
</evidence>
<dbReference type="InterPro" id="IPR039949">
    <property type="entry name" value="NAA40"/>
</dbReference>
<dbReference type="AlphaFoldDB" id="A0AAV2T7D3"/>
<dbReference type="PROSITE" id="PS51186">
    <property type="entry name" value="GNAT"/>
    <property type="match status" value="1"/>
</dbReference>
<comment type="caution">
    <text evidence="13">The sequence shown here is derived from an EMBL/GenBank/DDBJ whole genome shotgun (WGS) entry which is preliminary data.</text>
</comment>
<proteinExistence type="inferred from homology"/>
<dbReference type="SUPFAM" id="SSF55729">
    <property type="entry name" value="Acyl-CoA N-acyltransferases (Nat)"/>
    <property type="match status" value="1"/>
</dbReference>
<keyword evidence="9" id="KW-0012">Acyltransferase</keyword>
<dbReference type="GO" id="GO:0043998">
    <property type="term" value="F:histone H2A acetyltransferase activity"/>
    <property type="evidence" value="ECO:0007669"/>
    <property type="project" value="InterPro"/>
</dbReference>
<comment type="similarity">
    <text evidence="3">Belongs to the acetyltransferase family. NAA40 subfamily.</text>
</comment>
<evidence type="ECO:0000256" key="11">
    <source>
        <dbReference type="ARBA" id="ARBA00049524"/>
    </source>
</evidence>
<evidence type="ECO:0000259" key="12">
    <source>
        <dbReference type="PROSITE" id="PS51186"/>
    </source>
</evidence>
<dbReference type="GO" id="GO:0010485">
    <property type="term" value="F:histone H4 acetyltransferase activity"/>
    <property type="evidence" value="ECO:0007669"/>
    <property type="project" value="InterPro"/>
</dbReference>
<sequence>MRRVAPKTAKGAVASYRKFKATELVTAANKIPCPLSVVADSVDMFKPKRANLDVRLECSRPHTLNSEILDDLFFILKHNMEKLYMQSDWGWDEKKKRDEVFSPKSRVLICYVFGLTHDDEEVERIAGFVSFRFEREDEHPVLYCYEIQLREEYRGQSIGRYMMNALSLVASSTRMHRVLLTVFKANTKALHFFKQLGFQTDETDPSNFKDSPKVDYEILSKRCERLSIT</sequence>
<keyword evidence="7" id="KW-0808">Transferase</keyword>
<accession>A0AAV2T7D3</accession>
<reference evidence="13" key="1">
    <citation type="submission" date="2024-06" db="EMBL/GenBank/DDBJ databases">
        <authorList>
            <person name="Liu X."/>
            <person name="Lenzi L."/>
            <person name="Haldenby T S."/>
            <person name="Uol C."/>
        </authorList>
    </citation>
    <scope>NUCLEOTIDE SEQUENCE</scope>
</reference>
<keyword evidence="8" id="KW-0539">Nucleus</keyword>
<dbReference type="InterPro" id="IPR000182">
    <property type="entry name" value="GNAT_dom"/>
</dbReference>
<comment type="catalytic activity">
    <reaction evidence="10">
        <text>N-terminal L-seryl-[histone H2A] + acetyl-CoA = N-terminal N(alpha)-acetyl-L-seryl-[histone H2A] + CoA + H(+)</text>
        <dbReference type="Rhea" id="RHEA:50600"/>
        <dbReference type="Rhea" id="RHEA-COMP:12742"/>
        <dbReference type="Rhea" id="RHEA-COMP:12744"/>
        <dbReference type="ChEBI" id="CHEBI:15378"/>
        <dbReference type="ChEBI" id="CHEBI:57287"/>
        <dbReference type="ChEBI" id="CHEBI:57288"/>
        <dbReference type="ChEBI" id="CHEBI:64738"/>
        <dbReference type="ChEBI" id="CHEBI:83690"/>
        <dbReference type="EC" id="2.3.1.257"/>
    </reaction>
</comment>
<dbReference type="GO" id="GO:1990189">
    <property type="term" value="F:protein N-terminal-serine acetyltransferase activity"/>
    <property type="evidence" value="ECO:0007669"/>
    <property type="project" value="UniProtKB-EC"/>
</dbReference>
<protein>
    <recommendedName>
        <fullName evidence="5">N-alpha-acetyltransferase 40</fullName>
        <ecNumber evidence="4">2.3.1.257</ecNumber>
    </recommendedName>
</protein>
<evidence type="ECO:0000256" key="9">
    <source>
        <dbReference type="ARBA" id="ARBA00023315"/>
    </source>
</evidence>
<dbReference type="EC" id="2.3.1.257" evidence="4"/>
<dbReference type="PANTHER" id="PTHR20531">
    <property type="entry name" value="N-ALPHA-ACETYLTRANSFERASE 40"/>
    <property type="match status" value="1"/>
</dbReference>
<dbReference type="Proteomes" id="UP001497525">
    <property type="component" value="Unassembled WGS sequence"/>
</dbReference>
<evidence type="ECO:0000313" key="13">
    <source>
        <dbReference type="EMBL" id="CAL5132741.1"/>
    </source>
</evidence>
<organism evidence="13 14">
    <name type="scientific">Calicophoron daubneyi</name>
    <name type="common">Rumen fluke</name>
    <name type="synonym">Paramphistomum daubneyi</name>
    <dbReference type="NCBI Taxonomy" id="300641"/>
    <lineage>
        <taxon>Eukaryota</taxon>
        <taxon>Metazoa</taxon>
        <taxon>Spiralia</taxon>
        <taxon>Lophotrochozoa</taxon>
        <taxon>Platyhelminthes</taxon>
        <taxon>Trematoda</taxon>
        <taxon>Digenea</taxon>
        <taxon>Plagiorchiida</taxon>
        <taxon>Pronocephalata</taxon>
        <taxon>Paramphistomoidea</taxon>
        <taxon>Paramphistomidae</taxon>
        <taxon>Calicophoron</taxon>
    </lineage>
</organism>
<evidence type="ECO:0000313" key="14">
    <source>
        <dbReference type="Proteomes" id="UP001497525"/>
    </source>
</evidence>
<evidence type="ECO:0000256" key="1">
    <source>
        <dbReference type="ARBA" id="ARBA00004123"/>
    </source>
</evidence>
<evidence type="ECO:0000256" key="2">
    <source>
        <dbReference type="ARBA" id="ARBA00004496"/>
    </source>
</evidence>
<dbReference type="PANTHER" id="PTHR20531:SF1">
    <property type="entry name" value="N-ALPHA-ACETYLTRANSFERASE 40"/>
    <property type="match status" value="1"/>
</dbReference>
<evidence type="ECO:0000256" key="8">
    <source>
        <dbReference type="ARBA" id="ARBA00023242"/>
    </source>
</evidence>
<dbReference type="CDD" id="cd04301">
    <property type="entry name" value="NAT_SF"/>
    <property type="match status" value="1"/>
</dbReference>
<dbReference type="InterPro" id="IPR016181">
    <property type="entry name" value="Acyl_CoA_acyltransferase"/>
</dbReference>
<dbReference type="GO" id="GO:0005737">
    <property type="term" value="C:cytoplasm"/>
    <property type="evidence" value="ECO:0007669"/>
    <property type="project" value="UniProtKB-SubCell"/>
</dbReference>
<evidence type="ECO:0000256" key="6">
    <source>
        <dbReference type="ARBA" id="ARBA00022490"/>
    </source>
</evidence>
<evidence type="ECO:0000256" key="4">
    <source>
        <dbReference type="ARBA" id="ARBA00012950"/>
    </source>
</evidence>
<feature type="domain" description="N-acetyltransferase" evidence="12">
    <location>
        <begin position="54"/>
        <end position="221"/>
    </location>
</feature>
<evidence type="ECO:0000256" key="10">
    <source>
        <dbReference type="ARBA" id="ARBA00047821"/>
    </source>
</evidence>
<gene>
    <name evidence="13" type="ORF">CDAUBV1_LOCUS5582</name>
</gene>